<dbReference type="InterPro" id="IPR013785">
    <property type="entry name" value="Aldolase_TIM"/>
</dbReference>
<dbReference type="SUPFAM" id="SSF89000">
    <property type="entry name" value="post-HMGL domain-like"/>
    <property type="match status" value="1"/>
</dbReference>
<sequence length="470" mass="52686">MDKKRVIKFTDTTLRDSHQSLLATRMKIEDMLPIIDKIDAIGYHSLECWGGATFDTTMRFLNEDPWERLWTIKQRCKTPLQMLLRGQNILGYKHYADDVLEAFCKYACEGGMDIFRIFDALNDARNMEKAMEYVKKYGGHVQGVLCYTISEFHTVKYYVELAKKLAERGADSICIKDMAGILAPGPAYEIVKEVKEAVGLPIQVHTHYTSGMGAMMYVKAIEAGADVVDTAISSMSLSTSQPACETMVAALESLGYETNLDLLKLKEISDFYKDVRKKYAKFDLTDYTPDTNVLVYQVPGGMISNFLSQLAQQNALDKLPDVLAEVPRVREDFGFPPLVTPSSQIVGAQAALNVLLGERYKMATNEVKQYMRGFYGQPPAPVKEEVRKKIVGNDEVIHCRPADLIPPEMEDARKAVAGVMQKEQDVVSYAIFPNVAMPFLEERLAKQAKVDFKIAKEGTDENGNVVTYPA</sequence>
<dbReference type="Pfam" id="PF02436">
    <property type="entry name" value="PYC_OADA"/>
    <property type="match status" value="1"/>
</dbReference>
<evidence type="ECO:0000259" key="1">
    <source>
        <dbReference type="PROSITE" id="PS50991"/>
    </source>
</evidence>
<protein>
    <submittedName>
        <fullName evidence="2">Pyruvate carboxylase subunit B</fullName>
        <ecNumber evidence="2">6.4.1.1</ecNumber>
    </submittedName>
</protein>
<keyword evidence="3" id="KW-1185">Reference proteome</keyword>
<dbReference type="OrthoDB" id="9807469at2"/>
<reference evidence="2 3" key="1">
    <citation type="submission" date="2019-11" db="EMBL/GenBank/DDBJ databases">
        <title>Whole-genome sequence of a the green, strictly anaerobic photosynthetic bacterium Heliobacillus mobilis DSM 6151.</title>
        <authorList>
            <person name="Kyndt J.A."/>
            <person name="Meyer T.E."/>
        </authorList>
    </citation>
    <scope>NUCLEOTIDE SEQUENCE [LARGE SCALE GENOMIC DNA]</scope>
    <source>
        <strain evidence="2 3">DSM 6151</strain>
    </source>
</reference>
<dbReference type="RefSeq" id="WP_155475695.1">
    <property type="nucleotide sequence ID" value="NZ_WNKU01000005.1"/>
</dbReference>
<dbReference type="AlphaFoldDB" id="A0A6I3SIA6"/>
<gene>
    <name evidence="2" type="ORF">GJ688_06275</name>
</gene>
<keyword evidence="2" id="KW-0670">Pyruvate</keyword>
<proteinExistence type="predicted"/>
<dbReference type="Proteomes" id="UP000430670">
    <property type="component" value="Unassembled WGS sequence"/>
</dbReference>
<keyword evidence="2" id="KW-0436">Ligase</keyword>
<dbReference type="EC" id="6.4.1.1" evidence="2"/>
<dbReference type="SUPFAM" id="SSF51569">
    <property type="entry name" value="Aldolase"/>
    <property type="match status" value="1"/>
</dbReference>
<dbReference type="CDD" id="cd07937">
    <property type="entry name" value="DRE_TIM_PC_TC_5S"/>
    <property type="match status" value="1"/>
</dbReference>
<dbReference type="EMBL" id="WNKU01000005">
    <property type="protein sequence ID" value="MTV48588.1"/>
    <property type="molecule type" value="Genomic_DNA"/>
</dbReference>
<dbReference type="PROSITE" id="PS50991">
    <property type="entry name" value="PYR_CT"/>
    <property type="match status" value="1"/>
</dbReference>
<comment type="caution">
    <text evidence="2">The sequence shown here is derived from an EMBL/GenBank/DDBJ whole genome shotgun (WGS) entry which is preliminary data.</text>
</comment>
<dbReference type="GO" id="GO:0006094">
    <property type="term" value="P:gluconeogenesis"/>
    <property type="evidence" value="ECO:0007669"/>
    <property type="project" value="TreeGrafter"/>
</dbReference>
<dbReference type="InterPro" id="IPR000891">
    <property type="entry name" value="PYR_CT"/>
</dbReference>
<dbReference type="InterPro" id="IPR055268">
    <property type="entry name" value="PCB-like"/>
</dbReference>
<dbReference type="NCBIfam" id="NF006761">
    <property type="entry name" value="PRK09282.1"/>
    <property type="match status" value="1"/>
</dbReference>
<accession>A0A6I3SIA6</accession>
<dbReference type="Pfam" id="PF00682">
    <property type="entry name" value="HMGL-like"/>
    <property type="match status" value="1"/>
</dbReference>
<dbReference type="GO" id="GO:0005737">
    <property type="term" value="C:cytoplasm"/>
    <property type="evidence" value="ECO:0007669"/>
    <property type="project" value="TreeGrafter"/>
</dbReference>
<dbReference type="GO" id="GO:0004736">
    <property type="term" value="F:pyruvate carboxylase activity"/>
    <property type="evidence" value="ECO:0007669"/>
    <property type="project" value="UniProtKB-EC"/>
</dbReference>
<evidence type="ECO:0000313" key="3">
    <source>
        <dbReference type="Proteomes" id="UP000430670"/>
    </source>
</evidence>
<organism evidence="2 3">
    <name type="scientific">Heliobacterium mobile</name>
    <name type="common">Heliobacillus mobilis</name>
    <dbReference type="NCBI Taxonomy" id="28064"/>
    <lineage>
        <taxon>Bacteria</taxon>
        <taxon>Bacillati</taxon>
        <taxon>Bacillota</taxon>
        <taxon>Clostridia</taxon>
        <taxon>Eubacteriales</taxon>
        <taxon>Heliobacteriaceae</taxon>
        <taxon>Heliobacterium</taxon>
    </lineage>
</organism>
<dbReference type="PANTHER" id="PTHR43778:SF2">
    <property type="entry name" value="PYRUVATE CARBOXYLASE, MITOCHONDRIAL"/>
    <property type="match status" value="1"/>
</dbReference>
<dbReference type="PANTHER" id="PTHR43778">
    <property type="entry name" value="PYRUVATE CARBOXYLASE"/>
    <property type="match status" value="1"/>
</dbReference>
<dbReference type="InterPro" id="IPR003379">
    <property type="entry name" value="Carboxylase_cons_dom"/>
</dbReference>
<evidence type="ECO:0000313" key="2">
    <source>
        <dbReference type="EMBL" id="MTV48588.1"/>
    </source>
</evidence>
<dbReference type="Gene3D" id="3.20.20.70">
    <property type="entry name" value="Aldolase class I"/>
    <property type="match status" value="1"/>
</dbReference>
<name>A0A6I3SIA6_HELMO</name>
<feature type="domain" description="Pyruvate carboxyltransferase" evidence="1">
    <location>
        <begin position="7"/>
        <end position="266"/>
    </location>
</feature>